<reference evidence="2 3" key="1">
    <citation type="journal article" date="2012" name="PLoS Pathog.">
        <title>Diverse lifestyles and strategies of plant pathogenesis encoded in the genomes of eighteen Dothideomycetes fungi.</title>
        <authorList>
            <person name="Ohm R.A."/>
            <person name="Feau N."/>
            <person name="Henrissat B."/>
            <person name="Schoch C.L."/>
            <person name="Horwitz B.A."/>
            <person name="Barry K.W."/>
            <person name="Condon B.J."/>
            <person name="Copeland A.C."/>
            <person name="Dhillon B."/>
            <person name="Glaser F."/>
            <person name="Hesse C.N."/>
            <person name="Kosti I."/>
            <person name="LaButti K."/>
            <person name="Lindquist E.A."/>
            <person name="Lucas S."/>
            <person name="Salamov A.A."/>
            <person name="Bradshaw R.E."/>
            <person name="Ciuffetti L."/>
            <person name="Hamelin R.C."/>
            <person name="Kema G.H.J."/>
            <person name="Lawrence C."/>
            <person name="Scott J.A."/>
            <person name="Spatafora J.W."/>
            <person name="Turgeon B.G."/>
            <person name="de Wit P.J.G.M."/>
            <person name="Zhong S."/>
            <person name="Goodwin S.B."/>
            <person name="Grigoriev I.V."/>
        </authorList>
    </citation>
    <scope>NUCLEOTIDE SEQUENCE [LARGE SCALE GENOMIC DNA]</scope>
    <source>
        <strain evidence="2 3">CIRAD86</strain>
    </source>
</reference>
<feature type="compositionally biased region" description="Low complexity" evidence="1">
    <location>
        <begin position="251"/>
        <end position="274"/>
    </location>
</feature>
<feature type="compositionally biased region" description="Low complexity" evidence="1">
    <location>
        <begin position="479"/>
        <end position="493"/>
    </location>
</feature>
<sequence>MTPSEERASSVNRLRSLFETKNDSSSSPNARGRSPAGLGSDDSRPKSKVRASFFPVHSPNRLSGMALPPDAEADKSTLPEPNRDPSTGRRSSFSEDKDSAVAAAVKGSVHAEHERRKTNSLVAGTIPEAVVEMPREEKNIELGKKQESTVDEPAESPDKHVTGAGEDPAEIKPAPVSGGGALPPAAGDLRKRGATASKASSKSSNGKADAKPPAIATKGAPRPSTSSVKSPRTASTASAPPPKVPTKKTSRSSLTAPTAASVARAAAADKSTAAGVKQSSASKPKPRETTTPLNISSRLTAPTAASRAKYEAPAASEPKSTPSRAKSTSSTRATPRPSLGRPQSRNSENETKKAGAPVSGSFLERMTRPTAASSGRTQKEAEVKSPPKSQKLPHRPKANGHPKSAASPSVATPDEIEAETTSVEEPSVVPEDESREEAVHSAAQSAVEDVAEEQSVPEAVTPEAASTTASEQMEGKSMTVEVPVGEETPVPSTNGHAEDPPALESTPAAPAFEDSIR</sequence>
<dbReference type="Proteomes" id="UP000016932">
    <property type="component" value="Unassembled WGS sequence"/>
</dbReference>
<feature type="compositionally biased region" description="Basic and acidic residues" evidence="1">
    <location>
        <begin position="72"/>
        <end position="99"/>
    </location>
</feature>
<feature type="compositionally biased region" description="Basic and acidic residues" evidence="1">
    <location>
        <begin position="133"/>
        <end position="148"/>
    </location>
</feature>
<feature type="compositionally biased region" description="Low complexity" evidence="1">
    <location>
        <begin position="194"/>
        <end position="207"/>
    </location>
</feature>
<feature type="region of interest" description="Disordered" evidence="1">
    <location>
        <begin position="1"/>
        <end position="517"/>
    </location>
</feature>
<feature type="compositionally biased region" description="Polar residues" evidence="1">
    <location>
        <begin position="289"/>
        <end position="300"/>
    </location>
</feature>
<dbReference type="RefSeq" id="XP_007921306.1">
    <property type="nucleotide sequence ID" value="XM_007923115.1"/>
</dbReference>
<accession>N1QAX5</accession>
<feature type="compositionally biased region" description="Low complexity" evidence="1">
    <location>
        <begin position="419"/>
        <end position="429"/>
    </location>
</feature>
<dbReference type="AlphaFoldDB" id="N1QAX5"/>
<evidence type="ECO:0000313" key="3">
    <source>
        <dbReference type="Proteomes" id="UP000016932"/>
    </source>
</evidence>
<feature type="compositionally biased region" description="Low complexity" evidence="1">
    <location>
        <begin position="318"/>
        <end position="338"/>
    </location>
</feature>
<dbReference type="OrthoDB" id="3600083at2759"/>
<gene>
    <name evidence="2" type="ORF">MYCFIDRAFT_213168</name>
</gene>
<proteinExistence type="predicted"/>
<evidence type="ECO:0000256" key="1">
    <source>
        <dbReference type="SAM" id="MobiDB-lite"/>
    </source>
</evidence>
<dbReference type="HOGENOM" id="CLU_041188_0_0_1"/>
<dbReference type="KEGG" id="pfj:MYCFIDRAFT_213168"/>
<feature type="compositionally biased region" description="Low complexity" evidence="1">
    <location>
        <begin position="229"/>
        <end position="238"/>
    </location>
</feature>
<dbReference type="EMBL" id="KB446555">
    <property type="protein sequence ID" value="EME88143.1"/>
    <property type="molecule type" value="Genomic_DNA"/>
</dbReference>
<feature type="compositionally biased region" description="Basic residues" evidence="1">
    <location>
        <begin position="391"/>
        <end position="400"/>
    </location>
</feature>
<dbReference type="VEuPathDB" id="FungiDB:MYCFIDRAFT_213168"/>
<protein>
    <submittedName>
        <fullName evidence="2">Uncharacterized protein</fullName>
    </submittedName>
</protein>
<dbReference type="eggNOG" id="ENOG502SU0I">
    <property type="taxonomic scope" value="Eukaryota"/>
</dbReference>
<keyword evidence="3" id="KW-1185">Reference proteome</keyword>
<name>N1QAX5_PSEFD</name>
<organism evidence="2 3">
    <name type="scientific">Pseudocercospora fijiensis (strain CIRAD86)</name>
    <name type="common">Black leaf streak disease fungus</name>
    <name type="synonym">Mycosphaerella fijiensis</name>
    <dbReference type="NCBI Taxonomy" id="383855"/>
    <lineage>
        <taxon>Eukaryota</taxon>
        <taxon>Fungi</taxon>
        <taxon>Dikarya</taxon>
        <taxon>Ascomycota</taxon>
        <taxon>Pezizomycotina</taxon>
        <taxon>Dothideomycetes</taxon>
        <taxon>Dothideomycetidae</taxon>
        <taxon>Mycosphaerellales</taxon>
        <taxon>Mycosphaerellaceae</taxon>
        <taxon>Pseudocercospora</taxon>
    </lineage>
</organism>
<dbReference type="GeneID" id="19337888"/>
<evidence type="ECO:0000313" key="2">
    <source>
        <dbReference type="EMBL" id="EME88143.1"/>
    </source>
</evidence>